<keyword evidence="6 8" id="KW-1133">Transmembrane helix</keyword>
<evidence type="ECO:0000259" key="9">
    <source>
        <dbReference type="PROSITE" id="PS50928"/>
    </source>
</evidence>
<protein>
    <submittedName>
        <fullName evidence="10">ABC transporter, permease protein</fullName>
    </submittedName>
</protein>
<feature type="transmembrane region" description="Helical" evidence="8">
    <location>
        <begin position="20"/>
        <end position="44"/>
    </location>
</feature>
<comment type="caution">
    <text evidence="10">The sequence shown here is derived from an EMBL/GenBank/DDBJ whole genome shotgun (WGS) entry which is preliminary data.</text>
</comment>
<dbReference type="EMBL" id="ADAD01000145">
    <property type="protein sequence ID" value="EEY34658.1"/>
    <property type="molecule type" value="Genomic_DNA"/>
</dbReference>
<dbReference type="PROSITE" id="PS50928">
    <property type="entry name" value="ABC_TM1"/>
    <property type="match status" value="1"/>
</dbReference>
<evidence type="ECO:0000313" key="10">
    <source>
        <dbReference type="EMBL" id="EEY34658.1"/>
    </source>
</evidence>
<dbReference type="Proteomes" id="UP000004226">
    <property type="component" value="Unassembled WGS sequence"/>
</dbReference>
<comment type="subcellular location">
    <subcellularLocation>
        <location evidence="1 8">Cell membrane</location>
        <topology evidence="1 8">Multi-pass membrane protein</topology>
    </subcellularLocation>
</comment>
<gene>
    <name evidence="10" type="primary">potB</name>
    <name evidence="10" type="ORF">HMPREF0554_1533</name>
</gene>
<feature type="transmembrane region" description="Helical" evidence="8">
    <location>
        <begin position="56"/>
        <end position="76"/>
    </location>
</feature>
<dbReference type="eggNOG" id="COG1176">
    <property type="taxonomic scope" value="Bacteria"/>
</dbReference>
<feature type="transmembrane region" description="Helical" evidence="8">
    <location>
        <begin position="82"/>
        <end position="102"/>
    </location>
</feature>
<evidence type="ECO:0000256" key="5">
    <source>
        <dbReference type="ARBA" id="ARBA00022692"/>
    </source>
</evidence>
<dbReference type="Gene3D" id="1.10.3720.10">
    <property type="entry name" value="MetI-like"/>
    <property type="match status" value="1"/>
</dbReference>
<dbReference type="Pfam" id="PF00528">
    <property type="entry name" value="BPD_transp_1"/>
    <property type="match status" value="1"/>
</dbReference>
<dbReference type="GO" id="GO:0005886">
    <property type="term" value="C:plasma membrane"/>
    <property type="evidence" value="ECO:0007669"/>
    <property type="project" value="UniProtKB-SubCell"/>
</dbReference>
<keyword evidence="11" id="KW-1185">Reference proteome</keyword>
<dbReference type="CDD" id="cd06261">
    <property type="entry name" value="TM_PBP2"/>
    <property type="match status" value="1"/>
</dbReference>
<accession>D0GMP9</accession>
<keyword evidence="3 8" id="KW-0813">Transport</keyword>
<evidence type="ECO:0000256" key="4">
    <source>
        <dbReference type="ARBA" id="ARBA00022475"/>
    </source>
</evidence>
<dbReference type="SUPFAM" id="SSF161098">
    <property type="entry name" value="MetI-like"/>
    <property type="match status" value="1"/>
</dbReference>
<feature type="transmembrane region" description="Helical" evidence="8">
    <location>
        <begin position="109"/>
        <end position="134"/>
    </location>
</feature>
<evidence type="ECO:0000256" key="1">
    <source>
        <dbReference type="ARBA" id="ARBA00004651"/>
    </source>
</evidence>
<reference evidence="10 11" key="1">
    <citation type="submission" date="2009-10" db="EMBL/GenBank/DDBJ databases">
        <authorList>
            <person name="Harkins D.M."/>
            <person name="Madupu R."/>
            <person name="Durkin A.S."/>
            <person name="Torralba M."/>
            <person name="Methe B."/>
            <person name="Sutton G.G."/>
            <person name="Strausberg R.L."/>
            <person name="Nelson K.E."/>
        </authorList>
    </citation>
    <scope>NUCLEOTIDE SEQUENCE [LARGE SCALE GENOMIC DNA]</scope>
    <source>
        <strain evidence="10 11">F0264</strain>
    </source>
</reference>
<evidence type="ECO:0000256" key="2">
    <source>
        <dbReference type="ARBA" id="ARBA00007069"/>
    </source>
</evidence>
<evidence type="ECO:0000256" key="6">
    <source>
        <dbReference type="ARBA" id="ARBA00022989"/>
    </source>
</evidence>
<evidence type="ECO:0000256" key="3">
    <source>
        <dbReference type="ARBA" id="ARBA00022448"/>
    </source>
</evidence>
<feature type="transmembrane region" description="Helical" evidence="8">
    <location>
        <begin position="161"/>
        <end position="182"/>
    </location>
</feature>
<proteinExistence type="inferred from homology"/>
<evidence type="ECO:0000256" key="7">
    <source>
        <dbReference type="ARBA" id="ARBA00023136"/>
    </source>
</evidence>
<keyword evidence="5 8" id="KW-0812">Transmembrane</keyword>
<sequence length="289" mass="32376">MGKRTVKKINEKGPLKWVYYLPISVWMTLFFGLPTLIIIAFSFLKKGAYGGIAMPLKYTMAAYNLLFTSNDIIKVVVKTLNISVWITAVTLFLAIPVSYYISRSKYKNLWLLLIVIPFWTNFLVRIFSFIAILGNNGIVNQFLMKVFGLKTPLALLYNKNAVIIISVYVFLPYAILPLYSAIEKFDFSLLDAASDLGANKFQALMRVFIPGIKSGIVTAVIFTLVPAIGSYAVPDLVGGTDGIMLGNIIANRMFQLRDWPTASAISTVFIVITTFGVWLSMKMEKEEEE</sequence>
<dbReference type="InterPro" id="IPR000515">
    <property type="entry name" value="MetI-like"/>
</dbReference>
<dbReference type="AlphaFoldDB" id="D0GMP9"/>
<keyword evidence="4" id="KW-1003">Cell membrane</keyword>
<keyword evidence="7 8" id="KW-0472">Membrane</keyword>
<dbReference type="PANTHER" id="PTHR42929:SF1">
    <property type="entry name" value="INNER MEMBRANE ABC TRANSPORTER PERMEASE PROTEIN YDCU-RELATED"/>
    <property type="match status" value="1"/>
</dbReference>
<evidence type="ECO:0000256" key="8">
    <source>
        <dbReference type="RuleBase" id="RU363032"/>
    </source>
</evidence>
<organism evidence="10 11">
    <name type="scientific">Pseudoleptotrichia goodfellowii F0264</name>
    <dbReference type="NCBI Taxonomy" id="596323"/>
    <lineage>
        <taxon>Bacteria</taxon>
        <taxon>Fusobacteriati</taxon>
        <taxon>Fusobacteriota</taxon>
        <taxon>Fusobacteriia</taxon>
        <taxon>Fusobacteriales</taxon>
        <taxon>Leptotrichiaceae</taxon>
        <taxon>Pseudoleptotrichia</taxon>
    </lineage>
</organism>
<feature type="transmembrane region" description="Helical" evidence="8">
    <location>
        <begin position="262"/>
        <end position="281"/>
    </location>
</feature>
<dbReference type="GO" id="GO:0055085">
    <property type="term" value="P:transmembrane transport"/>
    <property type="evidence" value="ECO:0007669"/>
    <property type="project" value="InterPro"/>
</dbReference>
<comment type="similarity">
    <text evidence="2">Belongs to the binding-protein-dependent transport system permease family. CysTW subfamily.</text>
</comment>
<dbReference type="InterPro" id="IPR035906">
    <property type="entry name" value="MetI-like_sf"/>
</dbReference>
<name>D0GMP9_9FUSO</name>
<feature type="domain" description="ABC transmembrane type-1" evidence="9">
    <location>
        <begin position="76"/>
        <end position="280"/>
    </location>
</feature>
<evidence type="ECO:0000313" key="11">
    <source>
        <dbReference type="Proteomes" id="UP000004226"/>
    </source>
</evidence>
<dbReference type="PANTHER" id="PTHR42929">
    <property type="entry name" value="INNER MEMBRANE ABC TRANSPORTER PERMEASE PROTEIN YDCU-RELATED-RELATED"/>
    <property type="match status" value="1"/>
</dbReference>